<dbReference type="Pfam" id="PF01551">
    <property type="entry name" value="Peptidase_M23"/>
    <property type="match status" value="1"/>
</dbReference>
<dbReference type="Gene3D" id="2.70.70.10">
    <property type="entry name" value="Glucose Permease (Domain IIA)"/>
    <property type="match status" value="1"/>
</dbReference>
<keyword evidence="1" id="KW-0732">Signal</keyword>
<dbReference type="KEGG" id="lue:DCD74_05400"/>
<dbReference type="CDD" id="cd12797">
    <property type="entry name" value="M23_peptidase"/>
    <property type="match status" value="1"/>
</dbReference>
<dbReference type="GO" id="GO:0004222">
    <property type="term" value="F:metalloendopeptidase activity"/>
    <property type="evidence" value="ECO:0007669"/>
    <property type="project" value="TreeGrafter"/>
</dbReference>
<dbReference type="InterPro" id="IPR011055">
    <property type="entry name" value="Dup_hybrid_motif"/>
</dbReference>
<dbReference type="Proteomes" id="UP000251842">
    <property type="component" value="Chromosome"/>
</dbReference>
<feature type="signal peptide" evidence="1">
    <location>
        <begin position="1"/>
        <end position="18"/>
    </location>
</feature>
<evidence type="ECO:0000313" key="3">
    <source>
        <dbReference type="EMBL" id="AXA85476.1"/>
    </source>
</evidence>
<dbReference type="InterPro" id="IPR050570">
    <property type="entry name" value="Cell_wall_metabolism_enzyme"/>
</dbReference>
<evidence type="ECO:0000259" key="2">
    <source>
        <dbReference type="Pfam" id="PF01551"/>
    </source>
</evidence>
<organism evidence="3 4">
    <name type="scientific">Solilutibacter oculi</name>
    <dbReference type="NCBI Taxonomy" id="2698682"/>
    <lineage>
        <taxon>Bacteria</taxon>
        <taxon>Pseudomonadati</taxon>
        <taxon>Pseudomonadota</taxon>
        <taxon>Gammaproteobacteria</taxon>
        <taxon>Lysobacterales</taxon>
        <taxon>Lysobacteraceae</taxon>
        <taxon>Solilutibacter</taxon>
    </lineage>
</organism>
<proteinExistence type="predicted"/>
<gene>
    <name evidence="3" type="ORF">DCD74_05400</name>
</gene>
<name>A0A344J8W6_9GAMM</name>
<dbReference type="OrthoDB" id="9815245at2"/>
<reference evidence="4" key="1">
    <citation type="submission" date="2018-05" db="EMBL/GenBank/DDBJ databases">
        <title>Luteimonas pekinense sp. nov., isolated from human Meibomian gland secretions, Beijing, China.</title>
        <authorList>
            <person name="Wen T."/>
            <person name="Bai H."/>
            <person name="Lv H."/>
        </authorList>
    </citation>
    <scope>NUCLEOTIDE SEQUENCE [LARGE SCALE GENOMIC DNA]</scope>
    <source>
        <strain evidence="4">83-4</strain>
    </source>
</reference>
<dbReference type="PANTHER" id="PTHR21666">
    <property type="entry name" value="PEPTIDASE-RELATED"/>
    <property type="match status" value="1"/>
</dbReference>
<keyword evidence="4" id="KW-1185">Reference proteome</keyword>
<protein>
    <submittedName>
        <fullName evidence="3">Peptidase M23</fullName>
    </submittedName>
</protein>
<dbReference type="PANTHER" id="PTHR21666:SF285">
    <property type="entry name" value="M23 FAMILY METALLOPEPTIDASE"/>
    <property type="match status" value="1"/>
</dbReference>
<dbReference type="EMBL" id="CP029556">
    <property type="protein sequence ID" value="AXA85476.1"/>
    <property type="molecule type" value="Genomic_DNA"/>
</dbReference>
<dbReference type="SUPFAM" id="SSF51261">
    <property type="entry name" value="Duplicated hybrid motif"/>
    <property type="match status" value="1"/>
</dbReference>
<feature type="domain" description="M23ase beta-sheet core" evidence="2">
    <location>
        <begin position="168"/>
        <end position="263"/>
    </location>
</feature>
<accession>A0A344J8W6</accession>
<dbReference type="InterPro" id="IPR016047">
    <property type="entry name" value="M23ase_b-sheet_dom"/>
</dbReference>
<dbReference type="AlphaFoldDB" id="A0A344J8W6"/>
<evidence type="ECO:0000313" key="4">
    <source>
        <dbReference type="Proteomes" id="UP000251842"/>
    </source>
</evidence>
<feature type="chain" id="PRO_5016789648" evidence="1">
    <location>
        <begin position="19"/>
        <end position="269"/>
    </location>
</feature>
<dbReference type="FunFam" id="2.70.70.10:FF:000019">
    <property type="entry name" value="M23 family peptidase"/>
    <property type="match status" value="1"/>
</dbReference>
<evidence type="ECO:0000256" key="1">
    <source>
        <dbReference type="SAM" id="SignalP"/>
    </source>
</evidence>
<sequence>MPRPLLAALLLAALPALAQQTRIADLPAKASQGALIIGRAVPGADVRVEGRKLRVDAQGRFVFGIGRDEKGPMRVRIQPPGGEILTADITVTPRDWPIQRINGVPPSTVNPPPAIAARIARENGRIVAARRDDSAADNFAQTFIWPVQGRISGRFGNQRIFNGTPKSPHSGMDIAAGAGTPIRAPAGGTVTLAEKDFYLTGGTVMIDHGHGVSSNFLHMSRLDVKVGDVVKQGDVVGAVGSTGRSTGPHLHWGMTWFDTKIDPLLVLPK</sequence>